<feature type="compositionally biased region" description="Low complexity" evidence="1">
    <location>
        <begin position="2248"/>
        <end position="2273"/>
    </location>
</feature>
<dbReference type="EMBL" id="JAWDJO010000143">
    <property type="protein sequence ID" value="KAL1891913.1"/>
    <property type="molecule type" value="Genomic_DNA"/>
</dbReference>
<feature type="transmembrane region" description="Helical" evidence="2">
    <location>
        <begin position="6"/>
        <end position="27"/>
    </location>
</feature>
<feature type="region of interest" description="Disordered" evidence="1">
    <location>
        <begin position="3450"/>
        <end position="3469"/>
    </location>
</feature>
<feature type="domain" description="FMP27/BLTP2/Hobbit GFWDK motif-containing RBG unit" evidence="3">
    <location>
        <begin position="1351"/>
        <end position="1511"/>
    </location>
</feature>
<dbReference type="InterPro" id="IPR019415">
    <property type="entry name" value="FMP27_SW_RBG"/>
</dbReference>
<proteinExistence type="predicted"/>
<feature type="region of interest" description="Disordered" evidence="1">
    <location>
        <begin position="1163"/>
        <end position="1223"/>
    </location>
</feature>
<feature type="region of interest" description="Disordered" evidence="1">
    <location>
        <begin position="2190"/>
        <end position="2278"/>
    </location>
</feature>
<feature type="region of interest" description="Disordered" evidence="1">
    <location>
        <begin position="2825"/>
        <end position="2896"/>
    </location>
</feature>
<feature type="region of interest" description="Disordered" evidence="1">
    <location>
        <begin position="2021"/>
        <end position="2058"/>
    </location>
</feature>
<dbReference type="PANTHER" id="PTHR15678">
    <property type="entry name" value="ANTIGEN MLAA-22-RELATED"/>
    <property type="match status" value="1"/>
</dbReference>
<feature type="compositionally biased region" description="Basic residues" evidence="1">
    <location>
        <begin position="1193"/>
        <end position="1205"/>
    </location>
</feature>
<name>A0ABR3YVW7_9PEZI</name>
<feature type="region of interest" description="Disordered" evidence="1">
    <location>
        <begin position="2910"/>
        <end position="3063"/>
    </location>
</feature>
<feature type="compositionally biased region" description="Low complexity" evidence="1">
    <location>
        <begin position="3003"/>
        <end position="3022"/>
    </location>
</feature>
<evidence type="ECO:0000256" key="2">
    <source>
        <dbReference type="SAM" id="Phobius"/>
    </source>
</evidence>
<evidence type="ECO:0000256" key="1">
    <source>
        <dbReference type="SAM" id="MobiDB-lite"/>
    </source>
</evidence>
<keyword evidence="2" id="KW-0812">Transmembrane</keyword>
<feature type="compositionally biased region" description="Acidic residues" evidence="1">
    <location>
        <begin position="2844"/>
        <end position="2868"/>
    </location>
</feature>
<dbReference type="SMART" id="SM01215">
    <property type="entry name" value="Fmp27_SW"/>
    <property type="match status" value="1"/>
</dbReference>
<feature type="compositionally biased region" description="Polar residues" evidence="1">
    <location>
        <begin position="2205"/>
        <end position="2217"/>
    </location>
</feature>
<feature type="compositionally biased region" description="Low complexity" evidence="1">
    <location>
        <begin position="3233"/>
        <end position="3250"/>
    </location>
</feature>
<feature type="region of interest" description="Disordered" evidence="1">
    <location>
        <begin position="3220"/>
        <end position="3274"/>
    </location>
</feature>
<feature type="compositionally biased region" description="Low complexity" evidence="1">
    <location>
        <begin position="2470"/>
        <end position="2488"/>
    </location>
</feature>
<feature type="region of interest" description="Disordered" evidence="1">
    <location>
        <begin position="787"/>
        <end position="813"/>
    </location>
</feature>
<evidence type="ECO:0000259" key="4">
    <source>
        <dbReference type="SMART" id="SM01215"/>
    </source>
</evidence>
<dbReference type="InterPro" id="IPR019449">
    <property type="entry name" value="FMP27_WPPW_RBG"/>
</dbReference>
<feature type="compositionally biased region" description="Low complexity" evidence="1">
    <location>
        <begin position="2948"/>
        <end position="2962"/>
    </location>
</feature>
<dbReference type="Pfam" id="PF10344">
    <property type="entry name" value="Hobbit"/>
    <property type="match status" value="2"/>
</dbReference>
<dbReference type="PANTHER" id="PTHR15678:SF6">
    <property type="entry name" value="BRIDGE-LIKE LIPID TRANSFER PROTEIN FAMILY MEMBER 2"/>
    <property type="match status" value="1"/>
</dbReference>
<dbReference type="InterPro" id="IPR019441">
    <property type="entry name" value="FMP27/BLTP2/Hobbit_GFWDK_RBG"/>
</dbReference>
<feature type="compositionally biased region" description="Basic residues" evidence="1">
    <location>
        <begin position="2922"/>
        <end position="2942"/>
    </location>
</feature>
<gene>
    <name evidence="6" type="primary">FMP27</name>
    <name evidence="6" type="ORF">Cpir12675_004772</name>
</gene>
<feature type="domain" description="FMP27 SW motif-containing RBG unit" evidence="4">
    <location>
        <begin position="1231"/>
        <end position="1333"/>
    </location>
</feature>
<organism evidence="6 7">
    <name type="scientific">Ceratocystis pirilliformis</name>
    <dbReference type="NCBI Taxonomy" id="259994"/>
    <lineage>
        <taxon>Eukaryota</taxon>
        <taxon>Fungi</taxon>
        <taxon>Dikarya</taxon>
        <taxon>Ascomycota</taxon>
        <taxon>Pezizomycotina</taxon>
        <taxon>Sordariomycetes</taxon>
        <taxon>Hypocreomycetidae</taxon>
        <taxon>Microascales</taxon>
        <taxon>Ceratocystidaceae</taxon>
        <taxon>Ceratocystis</taxon>
    </lineage>
</organism>
<keyword evidence="2" id="KW-1133">Transmembrane helix</keyword>
<dbReference type="SMART" id="SM01214">
    <property type="entry name" value="Fmp27_GFWDK"/>
    <property type="match status" value="1"/>
</dbReference>
<feature type="domain" description="FMP27 WPPW motif-containing RBG unit" evidence="5">
    <location>
        <begin position="1763"/>
        <end position="2421"/>
    </location>
</feature>
<accession>A0ABR3YVW7</accession>
<evidence type="ECO:0000259" key="5">
    <source>
        <dbReference type="SMART" id="SM01216"/>
    </source>
</evidence>
<feature type="region of interest" description="Disordered" evidence="1">
    <location>
        <begin position="2458"/>
        <end position="2539"/>
    </location>
</feature>
<feature type="region of interest" description="Disordered" evidence="1">
    <location>
        <begin position="1819"/>
        <end position="1865"/>
    </location>
</feature>
<feature type="compositionally biased region" description="Basic and acidic residues" evidence="1">
    <location>
        <begin position="2226"/>
        <end position="2247"/>
    </location>
</feature>
<keyword evidence="2" id="KW-0472">Membrane</keyword>
<feature type="compositionally biased region" description="Polar residues" evidence="1">
    <location>
        <begin position="2876"/>
        <end position="2896"/>
    </location>
</feature>
<dbReference type="Proteomes" id="UP001583280">
    <property type="component" value="Unassembled WGS sequence"/>
</dbReference>
<keyword evidence="7" id="KW-1185">Reference proteome</keyword>
<evidence type="ECO:0000313" key="6">
    <source>
        <dbReference type="EMBL" id="KAL1891913.1"/>
    </source>
</evidence>
<evidence type="ECO:0000259" key="3">
    <source>
        <dbReference type="SMART" id="SM01214"/>
    </source>
</evidence>
<feature type="compositionally biased region" description="Polar residues" evidence="1">
    <location>
        <begin position="2021"/>
        <end position="2031"/>
    </location>
</feature>
<feature type="compositionally biased region" description="Basic residues" evidence="1">
    <location>
        <begin position="3050"/>
        <end position="3059"/>
    </location>
</feature>
<evidence type="ECO:0000313" key="7">
    <source>
        <dbReference type="Proteomes" id="UP001583280"/>
    </source>
</evidence>
<dbReference type="InterPro" id="IPR045167">
    <property type="entry name" value="Hobbit"/>
</dbReference>
<feature type="region of interest" description="Disordered" evidence="1">
    <location>
        <begin position="94"/>
        <end position="118"/>
    </location>
</feature>
<feature type="compositionally biased region" description="Polar residues" evidence="1">
    <location>
        <begin position="142"/>
        <end position="151"/>
    </location>
</feature>
<reference evidence="6 7" key="1">
    <citation type="journal article" date="2024" name="IMA Fungus">
        <title>IMA Genome - F19 : A genome assembly and annotation guide to empower mycologists, including annotated draft genome sequences of Ceratocystis pirilliformis, Diaporthe australafricana, Fusarium ophioides, Paecilomyces lecythidis, and Sporothrix stenoceras.</title>
        <authorList>
            <person name="Aylward J."/>
            <person name="Wilson A.M."/>
            <person name="Visagie C.M."/>
            <person name="Spraker J."/>
            <person name="Barnes I."/>
            <person name="Buitendag C."/>
            <person name="Ceriani C."/>
            <person name="Del Mar Angel L."/>
            <person name="du Plessis D."/>
            <person name="Fuchs T."/>
            <person name="Gasser K."/>
            <person name="Kramer D."/>
            <person name="Li W."/>
            <person name="Munsamy K."/>
            <person name="Piso A."/>
            <person name="Price J.L."/>
            <person name="Sonnekus B."/>
            <person name="Thomas C."/>
            <person name="van der Nest A."/>
            <person name="van Dijk A."/>
            <person name="van Heerden A."/>
            <person name="van Vuuren N."/>
            <person name="Yilmaz N."/>
            <person name="Duong T.A."/>
            <person name="van der Merwe N.A."/>
            <person name="Wingfield M.J."/>
            <person name="Wingfield B.D."/>
        </authorList>
    </citation>
    <scope>NUCLEOTIDE SEQUENCE [LARGE SCALE GENOMIC DNA]</scope>
    <source>
        <strain evidence="6 7">CMW 12675</strain>
    </source>
</reference>
<feature type="compositionally biased region" description="Low complexity" evidence="1">
    <location>
        <begin position="2495"/>
        <end position="2515"/>
    </location>
</feature>
<comment type="caution">
    <text evidence="6">The sequence shown here is derived from an EMBL/GenBank/DDBJ whole genome shotgun (WGS) entry which is preliminary data.</text>
</comment>
<protein>
    <submittedName>
        <fullName evidence="6">Protein SABRE</fullName>
    </submittedName>
</protein>
<dbReference type="SMART" id="SM01216">
    <property type="entry name" value="Fmp27_WPPW"/>
    <property type="match status" value="1"/>
</dbReference>
<feature type="compositionally biased region" description="Low complexity" evidence="1">
    <location>
        <begin position="3258"/>
        <end position="3273"/>
    </location>
</feature>
<feature type="region of interest" description="Disordered" evidence="1">
    <location>
        <begin position="133"/>
        <end position="191"/>
    </location>
</feature>
<sequence length="3523" mass="390008">MALFNPSFVFGVAVLLYLCSLVFFAILRILTGVSIQRLGFSSLRRISYTPRDGIRIDIRGLGLNLHRPTFAQPTWLSIVVDELAITINRTQLENSARRGDDCDSSTSDAEEDVASSLPADSLLAKTSPNYITIPSSTPTITRNGDTLNSPIENDDPFNPPIATPAESADAGNNPGSTTAPASPPSPKPSRTLEMLTKFKDRIKKLHRNIKWLRMVDFVATNSSISMVGVGSIQCGSFNMGVDTRSRLVDRTWFFNAGADQSAKKKKKDQAEWNIALRSVLFTAEGKESIDIVDNITLNIHGFLIDSQDGLRNASIALKLGRVYIPWDDISLSLANLKKMRKGEEVATPPPTFIGGNAGIKADSAVSSGLDEAFQPAPLLKPPQRIPTFNSNVDNDLLQRVSDSKELIMSILRGIKEVQFAVSYIAVSKQAEADYPGSPPLTMTASMKEVGIDLHRLNSKSPAHRMYFDGNDIAHEALAATLSISVGINDGSGKHQRLVYIPMATTTMKTTLPSKTVELVKRGSPEERNTNILFANSVITSPSLDLSPHQIPLLIRLLKPKPKRRVMQQLETPDPQKHHLISRLLPKANIKFSMHEPVMRISLSPLKKTEDSDDSDLIISSISSISLEIESFHSAVQELHYSLASTMRLQTHKLYYQTASGERLDLTQTESFDMRIQLSAAPDVFVVVNGSLKTSTIKMLRPEFIEGLRQIVHQLHQDVQGDKKKSKRPPTKQNFLRALPSWLLHVQIQMSDVSMEVAGTDVKVSDDTRGMSVQLDSLTTEYRAQRLDSLQRHNSRRRTRSRSMTPDADILKTPLSPTPRKKMCLVPGDGRKLGFHVKGLEVFIIESISHTEVEPFVRCPRAEVTLSSMSDTHGPVFHLQANMRSVLINWSLYRHYAMGVALMVLRKAFMPMPSFSSDEEPLLAESKAPTISSEVEYLSPPQSPSSLSLSRGQLQGASMTELFTADVNVSLVQIKATMPHEPRMLLQVFGLEIGSHRWSAPYLTSCLIRLCVNSPRISTVWSRVLSIKAARLDYRQSRKKVPSGGYVADKLIELYAESIRLAIPYEVLLNRITDNLVNTMKSVQQLHYRFKTDGEKQFPFDKGPVGPKVPPRISIRTRAFLFEIEDGAFEWKLGMIYRAGLVEQQQRLAREEAFRLKTKIVQEESRKTNRTKHKRGQASAGTLDMDKEALRNRSNSHHHHGGHSRNHGPSYDPENNMPCLSNSASPRLKLDEARAKLDTLHASSWKKRIDRACAIAEENVREFRSAAWGPSNTPDDIEEAESILEVPARAALASAYFTDLQITIDKPSFPLKDLPKFMHSVGKGIPQDTQYSLLVPLHINIDTSEARISLRDYPLPFIHVPPLEASQSTKKSAFSLSTDFVIAEEYRGPESLRPLRIDIIKPNVMDFEGAKTYGYHLEIRRTIGAVKTYSNMKVDVNTSLPTRITWGPCYQPAIQDMMTVIETFTKPQLDPSERVGFWDKIRLSFHSRIHIAWRGDGDVLLSLKGTRDPYCLMGTGAGFLMCWRNDVRLNLNAEDDPKRFMTVNSGEYVLAIPDYAQLVRAMMRRDRDGQDDNPQIDYDDNGPVVSQDFQKVVMKLGGKVQWMIGLVFEQAIVNGKRSFDFKPHYNVILREPSKAKPDRVMGLPYDAFRGFRSTHIHLSIAVRAPVDRDWMAATPQPSRSYNTVHMTPRFFTHFYQWLSLFGGGMSLPIRQGKLWPGRDKGSKKFGRHVATLKYNLLLAPLFLTHIYKHKDPDTDLEDGSMATGIKVRFDSFMLDLHQRREEFNTQDHGRKTQSRTSGIKIHAAQLDLVSTDIRAVSATMRSPGRNSGLNLSEMPAMGVDDDASSSMKQDVSDKEDDGPDNSRFTIPDNDMTWIDVDDFVELDWILPSERNLDTKILPLAFSPRLTYFRQTDIGGVIAGDPERTSPFGNEPTHFCIMSYDDDPRRVQQRLVNDRLSRLQGQMDNHALAMDEAEVGAIKRDHDVESMAQLEMLRRQSEIFLHKKAFLEHMLLGLTVRAASVSGTSFDSNSNSPRPKADDNCSSSSSFSSGNMPPGASIKLPTGAEFESDYNNRFVIHNLHFKWNNELRNIVLRYFDQVSLRRGLVYYLSRPAVKFILDIVEEQERAKFNTPKRSTTAKSYVAGNKPSNSHSGILVYGPQGNVSGGRDTDQSSIPPEADEAIRKLMEDGRRFIGDMPVDSSSNCSSSYNLGHNQGHNHNMSSSSIGSSRDMDLGRGASSERERDRDRDRGSSSATSTSINASINGSNSGLNPSLNPRVRARRDSSTNSFIFGSNDAENGAASCSSDLSSGISAGFMPKKSYHVRLIAPQIQLQSDQNQKNVVLLTSKGMELKVVEVMDKKRLSDNVSGLVQRRFQVNMDSTQFFVTHRKWFQNSQLVAMGAYGGSSYGAPLGSMWPPWVPMEVMFDFETDPFGFKRVVQKTSGMMRYDKFNTLRLKYNDKINTENSSGGQGSSSGNSNSNNANSNGNSVSNTVDIDYSNVTSNPNPSSHHNLNSHANPDSAAASTSDPRAAPPANQASKEPTDSRMDYLWVDFPQARALCNSSQYYAMYVIVLDLLMYNEPTEKIRNERLEKIMLASDFSDLSGIPETVSKMQHRIRQLEHIRQHFQTFPRGSTGGPRNDGVSANSLRKDRMTLSNELAACEEELFFMMKAITSSQRKYNTYGAAQTSTPLLRWSITARDIVWHLVRDTNDPLVELQLRDVEYHRTDSSDGSHFNLIQVGKILGLNLLPDALYPEIISPYYDAKHAPLFQGQKMIQVYWYMLEAIAGITVMEDFEVNLFPMRIQLERDVGKKLLEYIFPGMNDGESPKDVSPFILKRHGGDGSSVASDEDEDDEDDDHDHDDTDDDTGTDGETDHHDSSLPSATFSNGLSDMGSPSSTSLEMRLRPTLTSLPRAHASSAQATSDHHHRTHRGPHFSHQGHRRRQKSVSIRTGSEGTSSSTKTTKTLLRAHTLRIPTKKHSSESLRSTTPSLSRPGLTRPPPIRLTSSSSAVAVHGGGASSAASVVPGLVTSSNDVSGKAGRFGLRRRETSARPSRRRRRRRGSHSDDVTKMMARANKFMAFAHINVPSVLLCLSYKGKDARNFEDVHDLVFRMPQIEWHNKTWSNLDLVEALKKAVIRALISHTGAIIGNKLRHLPTAAASQVKGVAHVSSSVILSQAAVSAAKSPSIHSNSGQNLSLSAASVRYTESFSNISDDSASVFGANSTVDFSRSPPPSIRSSNKSIRPRSNSRSSSVHSGCTTQSQASNSNSSVAANSSFGPSLKPNANAHSSSINSSPIGAGFASLATSYNEIAPSRNLRSAHEIRPTSQGGLSLFTSRMPAAGDDAWQRPVTSASHLDTPTGNTVNPFAPMNTTIITAGTASSASSVSGIGASNNQSHGFGFGGEGKRKKFRDKLSSFSPFAKLGHHRDSTVHGPPTPSSSGVAGFIPEFEGSEAMARQESGSSSRTIGPANGASRLLSVPTAVPAAVAMGNIQVTAHDNGHEDMYIVEDEGLHENGAQLAKSQSHT</sequence>